<gene>
    <name evidence="2" type="ORF">GCM10011383_00360</name>
</gene>
<keyword evidence="1" id="KW-1133">Transmembrane helix</keyword>
<keyword evidence="1" id="KW-0472">Membrane</keyword>
<evidence type="ECO:0000256" key="1">
    <source>
        <dbReference type="SAM" id="Phobius"/>
    </source>
</evidence>
<comment type="caution">
    <text evidence="2">The sequence shown here is derived from an EMBL/GenBank/DDBJ whole genome shotgun (WGS) entry which is preliminary data.</text>
</comment>
<feature type="transmembrane region" description="Helical" evidence="1">
    <location>
        <begin position="100"/>
        <end position="120"/>
    </location>
</feature>
<feature type="transmembrane region" description="Helical" evidence="1">
    <location>
        <begin position="50"/>
        <end position="69"/>
    </location>
</feature>
<dbReference type="EMBL" id="BMHT01000001">
    <property type="protein sequence ID" value="GGE93603.1"/>
    <property type="molecule type" value="Genomic_DNA"/>
</dbReference>
<keyword evidence="3" id="KW-1185">Reference proteome</keyword>
<dbReference type="Proteomes" id="UP000632273">
    <property type="component" value="Unassembled WGS sequence"/>
</dbReference>
<evidence type="ECO:0000313" key="3">
    <source>
        <dbReference type="Proteomes" id="UP000632273"/>
    </source>
</evidence>
<sequence>MLITDLNTVLLDISDAAMVQVLFFLFSPLLIFLSLILFVRVALYKKRVQLGFGLLYLVNILILCERLILEPSSFKSIKNDFLPWILNMKEASMQGEYNPFVYSINIIIVGFIINILYIIYNKIYQNRQA</sequence>
<accession>A0ABQ1TGU4</accession>
<reference evidence="3" key="1">
    <citation type="journal article" date="2019" name="Int. J. Syst. Evol. Microbiol.">
        <title>The Global Catalogue of Microorganisms (GCM) 10K type strain sequencing project: providing services to taxonomists for standard genome sequencing and annotation.</title>
        <authorList>
            <consortium name="The Broad Institute Genomics Platform"/>
            <consortium name="The Broad Institute Genome Sequencing Center for Infectious Disease"/>
            <person name="Wu L."/>
            <person name="Ma J."/>
        </authorList>
    </citation>
    <scope>NUCLEOTIDE SEQUENCE [LARGE SCALE GENOMIC DNA]</scope>
    <source>
        <strain evidence="3">CGMCC 1.15197</strain>
    </source>
</reference>
<protein>
    <submittedName>
        <fullName evidence="2">Uncharacterized protein</fullName>
    </submittedName>
</protein>
<keyword evidence="1" id="KW-0812">Transmembrane</keyword>
<name>A0ABQ1TGU4_9BACT</name>
<proteinExistence type="predicted"/>
<evidence type="ECO:0000313" key="2">
    <source>
        <dbReference type="EMBL" id="GGE93603.1"/>
    </source>
</evidence>
<organism evidence="2 3">
    <name type="scientific">Hymenobacter cavernae</name>
    <dbReference type="NCBI Taxonomy" id="2044852"/>
    <lineage>
        <taxon>Bacteria</taxon>
        <taxon>Pseudomonadati</taxon>
        <taxon>Bacteroidota</taxon>
        <taxon>Cytophagia</taxon>
        <taxon>Cytophagales</taxon>
        <taxon>Hymenobacteraceae</taxon>
        <taxon>Hymenobacter</taxon>
    </lineage>
</organism>
<feature type="transmembrane region" description="Helical" evidence="1">
    <location>
        <begin position="20"/>
        <end position="43"/>
    </location>
</feature>